<reference evidence="2" key="2">
    <citation type="journal article" date="2023" name="Int. J. Mol. Sci.">
        <title>De Novo Assembly and Annotation of 11 Diverse Shrub Willow (Salix) Genomes Reveals Novel Gene Organization in Sex-Linked Regions.</title>
        <authorList>
            <person name="Hyden B."/>
            <person name="Feng K."/>
            <person name="Yates T.B."/>
            <person name="Jawdy S."/>
            <person name="Cereghino C."/>
            <person name="Smart L.B."/>
            <person name="Muchero W."/>
        </authorList>
    </citation>
    <scope>NUCLEOTIDE SEQUENCE</scope>
    <source>
        <tissue evidence="2">Shoot tip</tissue>
    </source>
</reference>
<evidence type="ECO:0000256" key="1">
    <source>
        <dbReference type="ARBA" id="ARBA00023242"/>
    </source>
</evidence>
<keyword evidence="1" id="KW-0539">Nucleus</keyword>
<gene>
    <name evidence="2" type="ORF">OIU77_014315</name>
</gene>
<keyword evidence="3" id="KW-1185">Reference proteome</keyword>
<evidence type="ECO:0000313" key="3">
    <source>
        <dbReference type="Proteomes" id="UP001141253"/>
    </source>
</evidence>
<dbReference type="Pfam" id="PF04900">
    <property type="entry name" value="Fcf1"/>
    <property type="match status" value="1"/>
</dbReference>
<name>A0ABQ8ZX98_9ROSI</name>
<dbReference type="EMBL" id="JAPFFI010000024">
    <property type="protein sequence ID" value="KAJ6312760.1"/>
    <property type="molecule type" value="Genomic_DNA"/>
</dbReference>
<reference evidence="2" key="1">
    <citation type="submission" date="2022-10" db="EMBL/GenBank/DDBJ databases">
        <authorList>
            <person name="Hyden B.L."/>
            <person name="Feng K."/>
            <person name="Yates T."/>
            <person name="Jawdy S."/>
            <person name="Smart L.B."/>
            <person name="Muchero W."/>
        </authorList>
    </citation>
    <scope>NUCLEOTIDE SEQUENCE</scope>
    <source>
        <tissue evidence="2">Shoot tip</tissue>
    </source>
</reference>
<dbReference type="Proteomes" id="UP001141253">
    <property type="component" value="Chromosome 10"/>
</dbReference>
<comment type="caution">
    <text evidence="2">The sequence shown here is derived from an EMBL/GenBank/DDBJ whole genome shotgun (WGS) entry which is preliminary data.</text>
</comment>
<dbReference type="Gene3D" id="3.40.50.1010">
    <property type="entry name" value="5'-nuclease"/>
    <property type="match status" value="1"/>
</dbReference>
<proteinExistence type="predicted"/>
<sequence length="230" mass="25861">MLSSLQILLSACFGVRQPYKVLCDGTFLHHLIVNNIAPADTAISNILGGSVKLFTTRCDHEQIKNAEGCIVEIIGETNLDHFFVGTQDTDMRKNFQRRHARSEKLMKENRLKVMLNSDGEIENMDEETHAERHARTVALAQANGRLCFKPVSKSVNASSKMVISHASNDNKTQIFFKATIARLEALKNDYTGMETLEAVDDDEDDDEASLEDDDIRVSHSFLSFVFFFLS</sequence>
<dbReference type="InterPro" id="IPR006984">
    <property type="entry name" value="Fcf1/UTP23"/>
</dbReference>
<accession>A0ABQ8ZX98</accession>
<dbReference type="PANTHER" id="PTHR12416">
    <property type="entry name" value="RRNA-PROCESSING PROTEIN UTP23 HOMOLOG"/>
    <property type="match status" value="1"/>
</dbReference>
<evidence type="ECO:0000313" key="2">
    <source>
        <dbReference type="EMBL" id="KAJ6312760.1"/>
    </source>
</evidence>
<protein>
    <submittedName>
        <fullName evidence="2">Uncharacterized protein</fullName>
    </submittedName>
</protein>
<organism evidence="2 3">
    <name type="scientific">Salix suchowensis</name>
    <dbReference type="NCBI Taxonomy" id="1278906"/>
    <lineage>
        <taxon>Eukaryota</taxon>
        <taxon>Viridiplantae</taxon>
        <taxon>Streptophyta</taxon>
        <taxon>Embryophyta</taxon>
        <taxon>Tracheophyta</taxon>
        <taxon>Spermatophyta</taxon>
        <taxon>Magnoliopsida</taxon>
        <taxon>eudicotyledons</taxon>
        <taxon>Gunneridae</taxon>
        <taxon>Pentapetalae</taxon>
        <taxon>rosids</taxon>
        <taxon>fabids</taxon>
        <taxon>Malpighiales</taxon>
        <taxon>Salicaceae</taxon>
        <taxon>Saliceae</taxon>
        <taxon>Salix</taxon>
    </lineage>
</organism>